<dbReference type="AlphaFoldDB" id="A0A7S0FWA5"/>
<dbReference type="InterPro" id="IPR036961">
    <property type="entry name" value="Kinesin_motor_dom_sf"/>
</dbReference>
<sequence>MTTAAKPEQESSKELENAATKIQAVFRGKQAREENNGSAAITVGLRMRPFVPHEKKHGEPKPCIEIADNIVKVVPAAGLDDKDSKEGPWKFDLAMDSSVSTSPVFVNNEKCYQLMGRRMIEDILQGFNTCLFCYGQTGTGKTTTIMGDPTNGPGLLRRLLDDIFAEAGTMRQGGCQVDITVQMLEVYNEELNDLLLEKGKEKKKIETHKLPSGVEVKGATTKVVQSADECQQLIDYGNSNKTIAATNMNPQSSRGHTVFKLEFRKTGGPDGTRLKSEVYFADLAGHENIKTTAVTGDRLKELTFINGSLMWLQNALHSMAEASAKGGNQKVDFSKFRNSKLTLLLSNALTGNSKTAVIVTLSPSIDHFETSLSSIKFAIEVKGIKVKATSTAGKDPKAVIAKLEQENKELKEKLAAAQAGSEGPETQALKDEITSLKEQLAAAGGSGGPGDQALRDEEHLGATQPSSARPDTKAFQAKVAELQFKLVAGKAFGPDTKALKGELVELKQQLPPSPAV</sequence>
<dbReference type="Gene3D" id="3.40.850.10">
    <property type="entry name" value="Kinesin motor domain"/>
    <property type="match status" value="1"/>
</dbReference>
<dbReference type="PRINTS" id="PR00380">
    <property type="entry name" value="KINESINHEAVY"/>
</dbReference>
<dbReference type="PROSITE" id="PS50096">
    <property type="entry name" value="IQ"/>
    <property type="match status" value="1"/>
</dbReference>
<dbReference type="EMBL" id="HBEG01046959">
    <property type="protein sequence ID" value="CAD8384871.1"/>
    <property type="molecule type" value="Transcribed_RNA"/>
</dbReference>
<evidence type="ECO:0000259" key="6">
    <source>
        <dbReference type="PROSITE" id="PS50067"/>
    </source>
</evidence>
<comment type="similarity">
    <text evidence="4">Belongs to the TRAFAC class myosin-kinesin ATPase superfamily. Kinesin family.</text>
</comment>
<keyword evidence="4" id="KW-0547">Nucleotide-binding</keyword>
<evidence type="ECO:0000256" key="5">
    <source>
        <dbReference type="SAM" id="MobiDB-lite"/>
    </source>
</evidence>
<evidence type="ECO:0000256" key="1">
    <source>
        <dbReference type="ARBA" id="ARBA00022701"/>
    </source>
</evidence>
<protein>
    <recommendedName>
        <fullName evidence="6">Kinesin motor domain-containing protein</fullName>
    </recommendedName>
</protein>
<dbReference type="CDD" id="cd23767">
    <property type="entry name" value="IQCD"/>
    <property type="match status" value="1"/>
</dbReference>
<dbReference type="GO" id="GO:0008017">
    <property type="term" value="F:microtubule binding"/>
    <property type="evidence" value="ECO:0007669"/>
    <property type="project" value="InterPro"/>
</dbReference>
<dbReference type="InterPro" id="IPR027640">
    <property type="entry name" value="Kinesin-like_fam"/>
</dbReference>
<accession>A0A7S0FWA5</accession>
<feature type="domain" description="Kinesin motor" evidence="6">
    <location>
        <begin position="40"/>
        <end position="384"/>
    </location>
</feature>
<evidence type="ECO:0000256" key="4">
    <source>
        <dbReference type="PROSITE-ProRule" id="PRU00283"/>
    </source>
</evidence>
<dbReference type="GO" id="GO:0005874">
    <property type="term" value="C:microtubule"/>
    <property type="evidence" value="ECO:0007669"/>
    <property type="project" value="UniProtKB-KW"/>
</dbReference>
<evidence type="ECO:0000256" key="2">
    <source>
        <dbReference type="ARBA" id="ARBA00023054"/>
    </source>
</evidence>
<evidence type="ECO:0000313" key="7">
    <source>
        <dbReference type="EMBL" id="CAD8384871.1"/>
    </source>
</evidence>
<dbReference type="Pfam" id="PF00225">
    <property type="entry name" value="Kinesin"/>
    <property type="match status" value="1"/>
</dbReference>
<dbReference type="SMART" id="SM00129">
    <property type="entry name" value="KISc"/>
    <property type="match status" value="1"/>
</dbReference>
<evidence type="ECO:0000256" key="3">
    <source>
        <dbReference type="ARBA" id="ARBA00023175"/>
    </source>
</evidence>
<keyword evidence="1" id="KW-0493">Microtubule</keyword>
<keyword evidence="4" id="KW-0067">ATP-binding</keyword>
<organism evidence="7">
    <name type="scientific">Pyrodinium bahamense</name>
    <dbReference type="NCBI Taxonomy" id="73915"/>
    <lineage>
        <taxon>Eukaryota</taxon>
        <taxon>Sar</taxon>
        <taxon>Alveolata</taxon>
        <taxon>Dinophyceae</taxon>
        <taxon>Gonyaulacales</taxon>
        <taxon>Pyrocystaceae</taxon>
        <taxon>Pyrodinium</taxon>
    </lineage>
</organism>
<gene>
    <name evidence="7" type="ORF">PBAH0796_LOCUS28559</name>
</gene>
<dbReference type="GO" id="GO:0007018">
    <property type="term" value="P:microtubule-based movement"/>
    <property type="evidence" value="ECO:0007669"/>
    <property type="project" value="InterPro"/>
</dbReference>
<reference evidence="7" key="1">
    <citation type="submission" date="2021-01" db="EMBL/GenBank/DDBJ databases">
        <authorList>
            <person name="Corre E."/>
            <person name="Pelletier E."/>
            <person name="Niang G."/>
            <person name="Scheremetjew M."/>
            <person name="Finn R."/>
            <person name="Kale V."/>
            <person name="Holt S."/>
            <person name="Cochrane G."/>
            <person name="Meng A."/>
            <person name="Brown T."/>
            <person name="Cohen L."/>
        </authorList>
    </citation>
    <scope>NUCLEOTIDE SEQUENCE</scope>
    <source>
        <strain evidence="7">Pbaha01</strain>
    </source>
</reference>
<proteinExistence type="inferred from homology"/>
<feature type="binding site" evidence="4">
    <location>
        <begin position="135"/>
        <end position="142"/>
    </location>
    <ligand>
        <name>ATP</name>
        <dbReference type="ChEBI" id="CHEBI:30616"/>
    </ligand>
</feature>
<dbReference type="PROSITE" id="PS50067">
    <property type="entry name" value="KINESIN_MOTOR_2"/>
    <property type="match status" value="1"/>
</dbReference>
<feature type="region of interest" description="Disordered" evidence="5">
    <location>
        <begin position="439"/>
        <end position="473"/>
    </location>
</feature>
<dbReference type="PANTHER" id="PTHR47968">
    <property type="entry name" value="CENTROMERE PROTEIN E"/>
    <property type="match status" value="1"/>
</dbReference>
<name>A0A7S0FWA5_9DINO</name>
<dbReference type="GO" id="GO:0005524">
    <property type="term" value="F:ATP binding"/>
    <property type="evidence" value="ECO:0007669"/>
    <property type="project" value="UniProtKB-UniRule"/>
</dbReference>
<keyword evidence="3 4" id="KW-0505">Motor protein</keyword>
<dbReference type="InterPro" id="IPR001752">
    <property type="entry name" value="Kinesin_motor_dom"/>
</dbReference>
<dbReference type="GO" id="GO:0003777">
    <property type="term" value="F:microtubule motor activity"/>
    <property type="evidence" value="ECO:0007669"/>
    <property type="project" value="InterPro"/>
</dbReference>
<keyword evidence="2" id="KW-0175">Coiled coil</keyword>
<dbReference type="PANTHER" id="PTHR47968:SF36">
    <property type="entry name" value="KINESIN HEAVY CHAIN ISOFORM X1"/>
    <property type="match status" value="1"/>
</dbReference>
<dbReference type="SUPFAM" id="SSF52540">
    <property type="entry name" value="P-loop containing nucleoside triphosphate hydrolases"/>
    <property type="match status" value="1"/>
</dbReference>
<dbReference type="InterPro" id="IPR027417">
    <property type="entry name" value="P-loop_NTPase"/>
</dbReference>